<sequence length="158" mass="18266">MLREFSPEMLAFLQRQFVLSLAVSFGEKSWSANCFYLFEPAEKWLIITTEDRTLHAQIMQQNPQVSGTIAHSTRNLAEIEGIQFLGRIAKISADLTACYQQKFFEQFQSARVFDTPIWAIELDAVKYTANQPQFGTKQIWQRHFGENLLESAHFLQQA</sequence>
<evidence type="ECO:0000313" key="2">
    <source>
        <dbReference type="Proteomes" id="UP000190867"/>
    </source>
</evidence>
<dbReference type="InterPro" id="IPR012349">
    <property type="entry name" value="Split_barrel_FMN-bd"/>
</dbReference>
<proteinExistence type="predicted"/>
<evidence type="ECO:0000313" key="1">
    <source>
        <dbReference type="EMBL" id="OOR99896.1"/>
    </source>
</evidence>
<dbReference type="AlphaFoldDB" id="A0A1T0ATF9"/>
<organism evidence="1 2">
    <name type="scientific">Haemophilus paracuniculus</name>
    <dbReference type="NCBI Taxonomy" id="734"/>
    <lineage>
        <taxon>Bacteria</taxon>
        <taxon>Pseudomonadati</taxon>
        <taxon>Pseudomonadota</taxon>
        <taxon>Gammaproteobacteria</taxon>
        <taxon>Pasteurellales</taxon>
        <taxon>Pasteurellaceae</taxon>
        <taxon>Haemophilus</taxon>
    </lineage>
</organism>
<reference evidence="1 2" key="1">
    <citation type="submission" date="2017-02" db="EMBL/GenBank/DDBJ databases">
        <title>Draft genome sequence of Haemophilus paracuniculus CCUG 43573 type strain.</title>
        <authorList>
            <person name="Engstrom-Jakobsson H."/>
            <person name="Salva-Serra F."/>
            <person name="Thorell K."/>
            <person name="Gonzales-Siles L."/>
            <person name="Karlsson R."/>
            <person name="Boulund F."/>
            <person name="Engstrand L."/>
            <person name="Kristiansson E."/>
            <person name="Moore E."/>
        </authorList>
    </citation>
    <scope>NUCLEOTIDE SEQUENCE [LARGE SCALE GENOMIC DNA]</scope>
    <source>
        <strain evidence="1 2">CCUG 43573</strain>
    </source>
</reference>
<dbReference type="SUPFAM" id="SSF50475">
    <property type="entry name" value="FMN-binding split barrel"/>
    <property type="match status" value="1"/>
</dbReference>
<dbReference type="STRING" id="734.B0187_03570"/>
<dbReference type="EMBL" id="MUYA01000004">
    <property type="protein sequence ID" value="OOR99896.1"/>
    <property type="molecule type" value="Genomic_DNA"/>
</dbReference>
<dbReference type="RefSeq" id="WP_078236485.1">
    <property type="nucleotide sequence ID" value="NZ_MUYA01000004.1"/>
</dbReference>
<dbReference type="Gene3D" id="2.30.110.10">
    <property type="entry name" value="Electron Transport, Fmn-binding Protein, Chain A"/>
    <property type="match status" value="1"/>
</dbReference>
<dbReference type="OrthoDB" id="8447155at2"/>
<dbReference type="Proteomes" id="UP000190867">
    <property type="component" value="Unassembled WGS sequence"/>
</dbReference>
<evidence type="ECO:0008006" key="3">
    <source>
        <dbReference type="Google" id="ProtNLM"/>
    </source>
</evidence>
<protein>
    <recommendedName>
        <fullName evidence="3">Pyridoxamine 5'-phosphate oxidase putative domain-containing protein</fullName>
    </recommendedName>
</protein>
<keyword evidence="2" id="KW-1185">Reference proteome</keyword>
<accession>A0A1T0ATF9</accession>
<name>A0A1T0ATF9_9PAST</name>
<gene>
    <name evidence="1" type="ORF">B0187_03570</name>
</gene>
<comment type="caution">
    <text evidence="1">The sequence shown here is derived from an EMBL/GenBank/DDBJ whole genome shotgun (WGS) entry which is preliminary data.</text>
</comment>